<accession>A0A1J8PIE7</accession>
<feature type="region of interest" description="Disordered" evidence="1">
    <location>
        <begin position="1"/>
        <end position="21"/>
    </location>
</feature>
<reference evidence="2 3" key="1">
    <citation type="submission" date="2016-03" db="EMBL/GenBank/DDBJ databases">
        <title>Comparative genomics of the ectomycorrhizal sister species Rhizopogon vinicolor and Rhizopogon vesiculosus (Basidiomycota: Boletales) reveals a divergence of the mating type B locus.</title>
        <authorList>
            <person name="Mujic A.B."/>
            <person name="Kuo A."/>
            <person name="Tritt A."/>
            <person name="Lipzen A."/>
            <person name="Chen C."/>
            <person name="Johnson J."/>
            <person name="Sharma A."/>
            <person name="Barry K."/>
            <person name="Grigoriev I.V."/>
            <person name="Spatafora J.W."/>
        </authorList>
    </citation>
    <scope>NUCLEOTIDE SEQUENCE [LARGE SCALE GENOMIC DNA]</scope>
    <source>
        <strain evidence="2 3">AM-OR11-056</strain>
    </source>
</reference>
<comment type="caution">
    <text evidence="2">The sequence shown here is derived from an EMBL/GenBank/DDBJ whole genome shotgun (WGS) entry which is preliminary data.</text>
</comment>
<feature type="non-terminal residue" evidence="2">
    <location>
        <position position="68"/>
    </location>
</feature>
<evidence type="ECO:0000256" key="1">
    <source>
        <dbReference type="SAM" id="MobiDB-lite"/>
    </source>
</evidence>
<feature type="non-terminal residue" evidence="2">
    <location>
        <position position="1"/>
    </location>
</feature>
<feature type="compositionally biased region" description="Polar residues" evidence="1">
    <location>
        <begin position="1"/>
        <end position="13"/>
    </location>
</feature>
<evidence type="ECO:0000313" key="2">
    <source>
        <dbReference type="EMBL" id="OJA08725.1"/>
    </source>
</evidence>
<gene>
    <name evidence="2" type="ORF">AZE42_11152</name>
</gene>
<sequence>TTLKDQVNKSFPTRRTFEHNPPPHVITGLFACSGPEIEVELDIEPSALLHATTTPEDEEDPDVTTETG</sequence>
<proteinExistence type="predicted"/>
<keyword evidence="3" id="KW-1185">Reference proteome</keyword>
<feature type="region of interest" description="Disordered" evidence="1">
    <location>
        <begin position="49"/>
        <end position="68"/>
    </location>
</feature>
<feature type="compositionally biased region" description="Acidic residues" evidence="1">
    <location>
        <begin position="55"/>
        <end position="68"/>
    </location>
</feature>
<organism evidence="2 3">
    <name type="scientific">Rhizopogon vesiculosus</name>
    <dbReference type="NCBI Taxonomy" id="180088"/>
    <lineage>
        <taxon>Eukaryota</taxon>
        <taxon>Fungi</taxon>
        <taxon>Dikarya</taxon>
        <taxon>Basidiomycota</taxon>
        <taxon>Agaricomycotina</taxon>
        <taxon>Agaricomycetes</taxon>
        <taxon>Agaricomycetidae</taxon>
        <taxon>Boletales</taxon>
        <taxon>Suillineae</taxon>
        <taxon>Rhizopogonaceae</taxon>
        <taxon>Rhizopogon</taxon>
    </lineage>
</organism>
<protein>
    <submittedName>
        <fullName evidence="2">Uncharacterized protein</fullName>
    </submittedName>
</protein>
<dbReference type="OrthoDB" id="10490694at2759"/>
<evidence type="ECO:0000313" key="3">
    <source>
        <dbReference type="Proteomes" id="UP000183567"/>
    </source>
</evidence>
<dbReference type="AlphaFoldDB" id="A0A1J8PIE7"/>
<dbReference type="Proteomes" id="UP000183567">
    <property type="component" value="Unassembled WGS sequence"/>
</dbReference>
<dbReference type="EMBL" id="LVVM01006220">
    <property type="protein sequence ID" value="OJA08725.1"/>
    <property type="molecule type" value="Genomic_DNA"/>
</dbReference>
<name>A0A1J8PIE7_9AGAM</name>